<dbReference type="PROSITE" id="PS50088">
    <property type="entry name" value="ANK_REPEAT"/>
    <property type="match status" value="1"/>
</dbReference>
<dbReference type="Gene3D" id="1.25.40.20">
    <property type="entry name" value="Ankyrin repeat-containing domain"/>
    <property type="match status" value="1"/>
</dbReference>
<dbReference type="SUPFAM" id="SSF48403">
    <property type="entry name" value="Ankyrin repeat"/>
    <property type="match status" value="1"/>
</dbReference>
<dbReference type="Proteomes" id="UP000694844">
    <property type="component" value="Chromosome 9"/>
</dbReference>
<keyword evidence="2 3" id="KW-0040">ANK repeat</keyword>
<protein>
    <submittedName>
        <fullName evidence="6">E3 ubiquitin-protein ligase HACE1-like isoform X1</fullName>
    </submittedName>
</protein>
<dbReference type="PANTHER" id="PTHR24198:SF165">
    <property type="entry name" value="ANKYRIN REPEAT-CONTAINING PROTEIN-RELATED"/>
    <property type="match status" value="1"/>
</dbReference>
<evidence type="ECO:0000256" key="1">
    <source>
        <dbReference type="ARBA" id="ARBA00022737"/>
    </source>
</evidence>
<sequence length="316" mass="35460">MNYTEEDQFDFRLMLDKEYMFSLAIHYLLLLHQTWTEAVSWILEMGTKCLEHIIQTVETIQLETKLAVMFCAVSLLICLITCIKASKFREEYRFPKAGSNAMYDWSVFDLAKTAYEPGHTEAVVKLVERYGYDVNYVMPTNGLSLFLCACLSGRRGLILYMLERGADVKTTTSSGDTSLYLATYGVLNSPKASPEIIADLIKAGCDVNQQNQKGYTPLHRAASKGNVPVITCLLRHGADPYLCSKSGIYPIDSAIAAGHMEAAELLKVEVRNPHVWDVVDPHTPPRIQLGLQSPPRRHLLESTRKRTLPKIPNLCA</sequence>
<gene>
    <name evidence="6" type="primary">LOC111115775</name>
</gene>
<dbReference type="AlphaFoldDB" id="A0A8B8C3Q0"/>
<dbReference type="RefSeq" id="XP_022310323.1">
    <property type="nucleotide sequence ID" value="XM_022454615.1"/>
</dbReference>
<keyword evidence="4" id="KW-1133">Transmembrane helix</keyword>
<proteinExistence type="predicted"/>
<dbReference type="OrthoDB" id="194358at2759"/>
<organism evidence="5 6">
    <name type="scientific">Crassostrea virginica</name>
    <name type="common">Eastern oyster</name>
    <dbReference type="NCBI Taxonomy" id="6565"/>
    <lineage>
        <taxon>Eukaryota</taxon>
        <taxon>Metazoa</taxon>
        <taxon>Spiralia</taxon>
        <taxon>Lophotrochozoa</taxon>
        <taxon>Mollusca</taxon>
        <taxon>Bivalvia</taxon>
        <taxon>Autobranchia</taxon>
        <taxon>Pteriomorphia</taxon>
        <taxon>Ostreida</taxon>
        <taxon>Ostreoidea</taxon>
        <taxon>Ostreidae</taxon>
        <taxon>Crassostrea</taxon>
    </lineage>
</organism>
<evidence type="ECO:0000256" key="4">
    <source>
        <dbReference type="SAM" id="Phobius"/>
    </source>
</evidence>
<keyword evidence="4" id="KW-0812">Transmembrane</keyword>
<dbReference type="GeneID" id="111115775"/>
<dbReference type="PANTHER" id="PTHR24198">
    <property type="entry name" value="ANKYRIN REPEAT AND PROTEIN KINASE DOMAIN-CONTAINING PROTEIN"/>
    <property type="match status" value="1"/>
</dbReference>
<feature type="repeat" description="ANK" evidence="3">
    <location>
        <begin position="213"/>
        <end position="245"/>
    </location>
</feature>
<dbReference type="InterPro" id="IPR036770">
    <property type="entry name" value="Ankyrin_rpt-contain_sf"/>
</dbReference>
<evidence type="ECO:0000256" key="3">
    <source>
        <dbReference type="PROSITE-ProRule" id="PRU00023"/>
    </source>
</evidence>
<dbReference type="SMART" id="SM00248">
    <property type="entry name" value="ANK"/>
    <property type="match status" value="5"/>
</dbReference>
<reference evidence="6" key="1">
    <citation type="submission" date="2025-08" db="UniProtKB">
        <authorList>
            <consortium name="RefSeq"/>
        </authorList>
    </citation>
    <scope>IDENTIFICATION</scope>
    <source>
        <tissue evidence="6">Whole sample</tissue>
    </source>
</reference>
<evidence type="ECO:0000313" key="5">
    <source>
        <dbReference type="Proteomes" id="UP000694844"/>
    </source>
</evidence>
<dbReference type="PROSITE" id="PS50297">
    <property type="entry name" value="ANK_REP_REGION"/>
    <property type="match status" value="1"/>
</dbReference>
<accession>A0A8B8C3Q0</accession>
<keyword evidence="5" id="KW-1185">Reference proteome</keyword>
<keyword evidence="1" id="KW-0677">Repeat</keyword>
<dbReference type="InterPro" id="IPR002110">
    <property type="entry name" value="Ankyrin_rpt"/>
</dbReference>
<dbReference type="Pfam" id="PF12796">
    <property type="entry name" value="Ank_2"/>
    <property type="match status" value="1"/>
</dbReference>
<feature type="transmembrane region" description="Helical" evidence="4">
    <location>
        <begin position="66"/>
        <end position="86"/>
    </location>
</feature>
<dbReference type="KEGG" id="cvn:111115775"/>
<keyword evidence="4" id="KW-0472">Membrane</keyword>
<evidence type="ECO:0000256" key="2">
    <source>
        <dbReference type="ARBA" id="ARBA00023043"/>
    </source>
</evidence>
<name>A0A8B8C3Q0_CRAVI</name>
<evidence type="ECO:0000313" key="6">
    <source>
        <dbReference type="RefSeq" id="XP_022310323.1"/>
    </source>
</evidence>
<feature type="transmembrane region" description="Helical" evidence="4">
    <location>
        <begin position="19"/>
        <end position="35"/>
    </location>
</feature>